<dbReference type="NCBIfam" id="NF033855">
    <property type="entry name" value="tRNA_MNMC2"/>
    <property type="match status" value="1"/>
</dbReference>
<name>A0ABT4XXA2_9RHOB</name>
<dbReference type="RefSeq" id="WP_271433789.1">
    <property type="nucleotide sequence ID" value="NZ_JAQIOY010000009.1"/>
</dbReference>
<dbReference type="Proteomes" id="UP001210720">
    <property type="component" value="Unassembled WGS sequence"/>
</dbReference>
<dbReference type="PANTHER" id="PTHR39963">
    <property type="entry name" value="SLL0983 PROTEIN"/>
    <property type="match status" value="1"/>
</dbReference>
<dbReference type="PANTHER" id="PTHR39963:SF1">
    <property type="entry name" value="MNMC-LIKE METHYLTRANSFERASE DOMAIN-CONTAINING PROTEIN"/>
    <property type="match status" value="1"/>
</dbReference>
<dbReference type="Gene3D" id="3.40.50.150">
    <property type="entry name" value="Vaccinia Virus protein VP39"/>
    <property type="match status" value="1"/>
</dbReference>
<proteinExistence type="predicted"/>
<evidence type="ECO:0000313" key="4">
    <source>
        <dbReference type="Proteomes" id="UP001210720"/>
    </source>
</evidence>
<evidence type="ECO:0000256" key="1">
    <source>
        <dbReference type="SAM" id="MobiDB-lite"/>
    </source>
</evidence>
<organism evidence="3 4">
    <name type="scientific">Thalassococcus lentus</name>
    <dbReference type="NCBI Taxonomy" id="1210524"/>
    <lineage>
        <taxon>Bacteria</taxon>
        <taxon>Pseudomonadati</taxon>
        <taxon>Pseudomonadota</taxon>
        <taxon>Alphaproteobacteria</taxon>
        <taxon>Rhodobacterales</taxon>
        <taxon>Roseobacteraceae</taxon>
        <taxon>Thalassococcus</taxon>
    </lineage>
</organism>
<protein>
    <submittedName>
        <fullName evidence="3">tRNA (5-methylaminomethyl-2-thiouridine)(34)-methyltransferase MnmD</fullName>
    </submittedName>
</protein>
<accession>A0ABT4XXA2</accession>
<dbReference type="InterPro" id="IPR008471">
    <property type="entry name" value="MnmC-like_methylTransf"/>
</dbReference>
<feature type="region of interest" description="Disordered" evidence="1">
    <location>
        <begin position="1"/>
        <end position="20"/>
    </location>
</feature>
<dbReference type="EMBL" id="JAQIOY010000009">
    <property type="protein sequence ID" value="MDA7426433.1"/>
    <property type="molecule type" value="Genomic_DNA"/>
</dbReference>
<evidence type="ECO:0000259" key="2">
    <source>
        <dbReference type="Pfam" id="PF05430"/>
    </source>
</evidence>
<dbReference type="Pfam" id="PF05430">
    <property type="entry name" value="Methyltransf_30"/>
    <property type="match status" value="1"/>
</dbReference>
<dbReference type="InterPro" id="IPR047785">
    <property type="entry name" value="tRNA_MNMC2"/>
</dbReference>
<dbReference type="InterPro" id="IPR029063">
    <property type="entry name" value="SAM-dependent_MTases_sf"/>
</dbReference>
<comment type="caution">
    <text evidence="3">The sequence shown here is derived from an EMBL/GenBank/DDBJ whole genome shotgun (WGS) entry which is preliminary data.</text>
</comment>
<evidence type="ECO:0000313" key="3">
    <source>
        <dbReference type="EMBL" id="MDA7426433.1"/>
    </source>
</evidence>
<sequence>MSDQSSPETHQPAKGLEWNGQVPVSQRFDDPYYSLENGHAETQHVFLSGNDLPNRFKPDFHIAELGFGTGLNLLAALSAWRASHQSGVLHFTSFEAFPLPPEDMITAQSAFEELSGIGQELAGFWRVGAREISLPDLRFTLVVGDARDTLPAWTGQADAWFLDGFSPAKNPELWGDDLMKAVYDHTAPTGTAATYTAAGHVRRALTDAGFDVERIKGFGRKRHMTTARKADT</sequence>
<gene>
    <name evidence="3" type="primary">mnmD</name>
    <name evidence="3" type="ORF">PFY00_16990</name>
</gene>
<dbReference type="SUPFAM" id="SSF53335">
    <property type="entry name" value="S-adenosyl-L-methionine-dependent methyltransferases"/>
    <property type="match status" value="1"/>
</dbReference>
<keyword evidence="4" id="KW-1185">Reference proteome</keyword>
<feature type="domain" description="MnmC-like methyltransferase" evidence="2">
    <location>
        <begin position="129"/>
        <end position="229"/>
    </location>
</feature>
<reference evidence="3 4" key="1">
    <citation type="submission" date="2023-01" db="EMBL/GenBank/DDBJ databases">
        <title>Thalassococcus onchidii sp. nov., isolated from a marine invertebrate from the South China Sea.</title>
        <authorList>
            <person name="Xu S."/>
            <person name="Liu Z."/>
            <person name="Xu Y."/>
        </authorList>
    </citation>
    <scope>NUCLEOTIDE SEQUENCE [LARGE SCALE GENOMIC DNA]</scope>
    <source>
        <strain evidence="3 4">KCTC 32084</strain>
    </source>
</reference>